<evidence type="ECO:0000313" key="3">
    <source>
        <dbReference type="Proteomes" id="UP001465976"/>
    </source>
</evidence>
<protein>
    <submittedName>
        <fullName evidence="2">Uncharacterized protein</fullName>
    </submittedName>
</protein>
<evidence type="ECO:0000256" key="1">
    <source>
        <dbReference type="SAM" id="Phobius"/>
    </source>
</evidence>
<keyword evidence="1" id="KW-0812">Transmembrane</keyword>
<feature type="non-terminal residue" evidence="2">
    <location>
        <position position="1"/>
    </location>
</feature>
<keyword evidence="3" id="KW-1185">Reference proteome</keyword>
<sequence>GRVLYISHRIAKYTERPVSKLYKTVVSASIESGLIYPITLALFTIVMLASYGIRLSVSRCGTSPECVHELEKDIAKLDVLDLCSQILHSCLVPVM</sequence>
<comment type="caution">
    <text evidence="2">The sequence shown here is derived from an EMBL/GenBank/DDBJ whole genome shotgun (WGS) entry which is preliminary data.</text>
</comment>
<dbReference type="EMBL" id="JBAHYK010002898">
    <property type="protein sequence ID" value="KAL0564256.1"/>
    <property type="molecule type" value="Genomic_DNA"/>
</dbReference>
<feature type="transmembrane region" description="Helical" evidence="1">
    <location>
        <begin position="34"/>
        <end position="53"/>
    </location>
</feature>
<reference evidence="2 3" key="1">
    <citation type="submission" date="2024-02" db="EMBL/GenBank/DDBJ databases">
        <title>A draft genome for the cacao thread blight pathogen Marasmius crinis-equi.</title>
        <authorList>
            <person name="Cohen S.P."/>
            <person name="Baruah I.K."/>
            <person name="Amoako-Attah I."/>
            <person name="Bukari Y."/>
            <person name="Meinhardt L.W."/>
            <person name="Bailey B.A."/>
        </authorList>
    </citation>
    <scope>NUCLEOTIDE SEQUENCE [LARGE SCALE GENOMIC DNA]</scope>
    <source>
        <strain evidence="2 3">GH-76</strain>
    </source>
</reference>
<keyword evidence="1" id="KW-0472">Membrane</keyword>
<name>A0ABR3EN08_9AGAR</name>
<dbReference type="Proteomes" id="UP001465976">
    <property type="component" value="Unassembled WGS sequence"/>
</dbReference>
<proteinExistence type="predicted"/>
<feature type="non-terminal residue" evidence="2">
    <location>
        <position position="95"/>
    </location>
</feature>
<gene>
    <name evidence="2" type="ORF">V5O48_017796</name>
</gene>
<organism evidence="2 3">
    <name type="scientific">Marasmius crinis-equi</name>
    <dbReference type="NCBI Taxonomy" id="585013"/>
    <lineage>
        <taxon>Eukaryota</taxon>
        <taxon>Fungi</taxon>
        <taxon>Dikarya</taxon>
        <taxon>Basidiomycota</taxon>
        <taxon>Agaricomycotina</taxon>
        <taxon>Agaricomycetes</taxon>
        <taxon>Agaricomycetidae</taxon>
        <taxon>Agaricales</taxon>
        <taxon>Marasmiineae</taxon>
        <taxon>Marasmiaceae</taxon>
        <taxon>Marasmius</taxon>
    </lineage>
</organism>
<accession>A0ABR3EN08</accession>
<evidence type="ECO:0000313" key="2">
    <source>
        <dbReference type="EMBL" id="KAL0564256.1"/>
    </source>
</evidence>
<keyword evidence="1" id="KW-1133">Transmembrane helix</keyword>